<dbReference type="SUPFAM" id="SSF47413">
    <property type="entry name" value="lambda repressor-like DNA-binding domains"/>
    <property type="match status" value="1"/>
</dbReference>
<reference evidence="2 3" key="1">
    <citation type="submission" date="2018-06" db="EMBL/GenBank/DDBJ databases">
        <authorList>
            <consortium name="Pathogen Informatics"/>
            <person name="Doyle S."/>
        </authorList>
    </citation>
    <scope>NUCLEOTIDE SEQUENCE [LARGE SCALE GENOMIC DNA]</scope>
    <source>
        <strain evidence="2 3">NCTC10295</strain>
    </source>
</reference>
<dbReference type="Proteomes" id="UP000254651">
    <property type="component" value="Unassembled WGS sequence"/>
</dbReference>
<dbReference type="InterPro" id="IPR052026">
    <property type="entry name" value="ExeA_AAA_ATPase_DNA-bind"/>
</dbReference>
<protein>
    <submittedName>
        <fullName evidence="2">Phage transposase</fullName>
    </submittedName>
</protein>
<dbReference type="InterPro" id="IPR010982">
    <property type="entry name" value="Lambda_DNA-bd_dom_sf"/>
</dbReference>
<gene>
    <name evidence="2" type="ORF">NCTC10295_01069</name>
</gene>
<dbReference type="InterPro" id="IPR001387">
    <property type="entry name" value="Cro/C1-type_HTH"/>
</dbReference>
<dbReference type="CDD" id="cd00093">
    <property type="entry name" value="HTH_XRE"/>
    <property type="match status" value="1"/>
</dbReference>
<keyword evidence="3" id="KW-1185">Reference proteome</keyword>
<accession>A0A378UFZ5</accession>
<dbReference type="PANTHER" id="PTHR35894:SF5">
    <property type="entry name" value="MU-LIKE PROPHAGE FLUMU DNA TRANSPOSITION PROTEIN B"/>
    <property type="match status" value="1"/>
</dbReference>
<dbReference type="InterPro" id="IPR027417">
    <property type="entry name" value="P-loop_NTPase"/>
</dbReference>
<proteinExistence type="predicted"/>
<sequence length="296" mass="32797">MDLKERLGRFLKANGYTQTAVGKAVGVTVPVINAYLRGKYTGNIAALEEKIEAFLNLEENRRLEQKMEISYVRTRSGKRAADIFRLAHIENELVVVIGQAGLGKTSALRDYASRNPDMLLIEADPTFSAKVVLKKLSEKLGCESKGSLNEMMEAVTAKLVGSGRLIAVDEAECLPYRALECLRRIHDMAGVGLALVGMPRLLLNLRGRRGEFKQLFSRAGFKLDLGDELQEDELVEIAGRNLPGADDETVKGLVKAAAGNTRRLVKMLRGVYRLARIAGERPNVEMVKQFEEMLIH</sequence>
<dbReference type="Gene3D" id="1.10.260.40">
    <property type="entry name" value="lambda repressor-like DNA-binding domains"/>
    <property type="match status" value="1"/>
</dbReference>
<dbReference type="SMART" id="SM00530">
    <property type="entry name" value="HTH_XRE"/>
    <property type="match status" value="1"/>
</dbReference>
<dbReference type="Gene3D" id="3.40.50.300">
    <property type="entry name" value="P-loop containing nucleotide triphosphate hydrolases"/>
    <property type="match status" value="1"/>
</dbReference>
<organism evidence="2 3">
    <name type="scientific">Bergeriella denitrificans</name>
    <name type="common">Neisseria denitrificans</name>
    <dbReference type="NCBI Taxonomy" id="494"/>
    <lineage>
        <taxon>Bacteria</taxon>
        <taxon>Pseudomonadati</taxon>
        <taxon>Pseudomonadota</taxon>
        <taxon>Betaproteobacteria</taxon>
        <taxon>Neisseriales</taxon>
        <taxon>Neisseriaceae</taxon>
        <taxon>Bergeriella</taxon>
    </lineage>
</organism>
<dbReference type="GO" id="GO:0003677">
    <property type="term" value="F:DNA binding"/>
    <property type="evidence" value="ECO:0007669"/>
    <property type="project" value="InterPro"/>
</dbReference>
<dbReference type="RefSeq" id="WP_066076061.1">
    <property type="nucleotide sequence ID" value="NZ_CP181246.1"/>
</dbReference>
<dbReference type="InterPro" id="IPR049945">
    <property type="entry name" value="AAA_22"/>
</dbReference>
<dbReference type="PROSITE" id="PS50943">
    <property type="entry name" value="HTH_CROC1"/>
    <property type="match status" value="1"/>
</dbReference>
<name>A0A378UFZ5_BERDE</name>
<evidence type="ECO:0000313" key="2">
    <source>
        <dbReference type="EMBL" id="STZ76308.1"/>
    </source>
</evidence>
<feature type="domain" description="HTH cro/C1-type" evidence="1">
    <location>
        <begin position="12"/>
        <end position="60"/>
    </location>
</feature>
<evidence type="ECO:0000259" key="1">
    <source>
        <dbReference type="PROSITE" id="PS50943"/>
    </source>
</evidence>
<dbReference type="PANTHER" id="PTHR35894">
    <property type="entry name" value="GENERAL SECRETION PATHWAY PROTEIN A-RELATED"/>
    <property type="match status" value="1"/>
</dbReference>
<dbReference type="Pfam" id="PF13401">
    <property type="entry name" value="AAA_22"/>
    <property type="match status" value="1"/>
</dbReference>
<dbReference type="EMBL" id="UGQS01000002">
    <property type="protein sequence ID" value="STZ76308.1"/>
    <property type="molecule type" value="Genomic_DNA"/>
</dbReference>
<evidence type="ECO:0000313" key="3">
    <source>
        <dbReference type="Proteomes" id="UP000254651"/>
    </source>
</evidence>
<dbReference type="GO" id="GO:0016887">
    <property type="term" value="F:ATP hydrolysis activity"/>
    <property type="evidence" value="ECO:0007669"/>
    <property type="project" value="InterPro"/>
</dbReference>
<dbReference type="SUPFAM" id="SSF52540">
    <property type="entry name" value="P-loop containing nucleoside triphosphate hydrolases"/>
    <property type="match status" value="1"/>
</dbReference>
<dbReference type="AlphaFoldDB" id="A0A378UFZ5"/>